<evidence type="ECO:0000313" key="4">
    <source>
        <dbReference type="Proteomes" id="UP000289340"/>
    </source>
</evidence>
<evidence type="ECO:0000313" key="3">
    <source>
        <dbReference type="EMBL" id="RZB76307.1"/>
    </source>
</evidence>
<dbReference type="Proteomes" id="UP000289340">
    <property type="component" value="Chromosome 12"/>
</dbReference>
<dbReference type="InterPro" id="IPR011992">
    <property type="entry name" value="EF-hand-dom_pair"/>
</dbReference>
<dbReference type="SMR" id="A0A445HRM5"/>
<dbReference type="GO" id="GO:0005509">
    <property type="term" value="F:calcium ion binding"/>
    <property type="evidence" value="ECO:0007669"/>
    <property type="project" value="InterPro"/>
</dbReference>
<dbReference type="EMBL" id="QZWG01000012">
    <property type="protein sequence ID" value="RZB76307.1"/>
    <property type="molecule type" value="Genomic_DNA"/>
</dbReference>
<proteinExistence type="predicted"/>
<comment type="caution">
    <text evidence="3">The sequence shown here is derived from an EMBL/GenBank/DDBJ whole genome shotgun (WGS) entry which is preliminary data.</text>
</comment>
<protein>
    <submittedName>
        <fullName evidence="3">Putative calcium-binding protein CML25</fullName>
    </submittedName>
</protein>
<evidence type="ECO:0000259" key="2">
    <source>
        <dbReference type="PROSITE" id="PS50222"/>
    </source>
</evidence>
<name>A0A445HRM5_GLYSO</name>
<dbReference type="AlphaFoldDB" id="A0A445HRM5"/>
<evidence type="ECO:0000256" key="1">
    <source>
        <dbReference type="ARBA" id="ARBA00022837"/>
    </source>
</evidence>
<keyword evidence="4" id="KW-1185">Reference proteome</keyword>
<organism evidence="3 4">
    <name type="scientific">Glycine soja</name>
    <name type="common">Wild soybean</name>
    <dbReference type="NCBI Taxonomy" id="3848"/>
    <lineage>
        <taxon>Eukaryota</taxon>
        <taxon>Viridiplantae</taxon>
        <taxon>Streptophyta</taxon>
        <taxon>Embryophyta</taxon>
        <taxon>Tracheophyta</taxon>
        <taxon>Spermatophyta</taxon>
        <taxon>Magnoliopsida</taxon>
        <taxon>eudicotyledons</taxon>
        <taxon>Gunneridae</taxon>
        <taxon>Pentapetalae</taxon>
        <taxon>rosids</taxon>
        <taxon>fabids</taxon>
        <taxon>Fabales</taxon>
        <taxon>Fabaceae</taxon>
        <taxon>Papilionoideae</taxon>
        <taxon>50 kb inversion clade</taxon>
        <taxon>NPAAA clade</taxon>
        <taxon>indigoferoid/millettioid clade</taxon>
        <taxon>Phaseoleae</taxon>
        <taxon>Glycine</taxon>
        <taxon>Glycine subgen. Soja</taxon>
    </lineage>
</organism>
<keyword evidence="1" id="KW-0106">Calcium</keyword>
<dbReference type="InterPro" id="IPR002048">
    <property type="entry name" value="EF_hand_dom"/>
</dbReference>
<dbReference type="InterPro" id="IPR018247">
    <property type="entry name" value="EF_Hand_1_Ca_BS"/>
</dbReference>
<accession>A0A445HRM5</accession>
<sequence>MFAFLALHSCTHIKEALEYVFKKLDANGDKKKSPPQNWEELHKMISEVDSDDGGHINLTEFTELNTKKLEDSFSIFDSSSNSTISAKELCMVAASLISECSVEDNDDGTINFEEFWMMMTEKI</sequence>
<dbReference type="PROSITE" id="PS00018">
    <property type="entry name" value="EF_HAND_1"/>
    <property type="match status" value="1"/>
</dbReference>
<feature type="domain" description="EF-hand" evidence="2">
    <location>
        <begin position="36"/>
        <end position="71"/>
    </location>
</feature>
<dbReference type="SUPFAM" id="SSF47473">
    <property type="entry name" value="EF-hand"/>
    <property type="match status" value="1"/>
</dbReference>
<dbReference type="Gene3D" id="1.10.238.10">
    <property type="entry name" value="EF-hand"/>
    <property type="match status" value="1"/>
</dbReference>
<reference evidence="3 4" key="1">
    <citation type="submission" date="2018-09" db="EMBL/GenBank/DDBJ databases">
        <title>A high-quality reference genome of wild soybean provides a powerful tool to mine soybean genomes.</title>
        <authorList>
            <person name="Xie M."/>
            <person name="Chung C.Y.L."/>
            <person name="Li M.-W."/>
            <person name="Wong F.-L."/>
            <person name="Chan T.-F."/>
            <person name="Lam H.-M."/>
        </authorList>
    </citation>
    <scope>NUCLEOTIDE SEQUENCE [LARGE SCALE GENOMIC DNA]</scope>
    <source>
        <strain evidence="4">cv. W05</strain>
        <tissue evidence="3">Hypocotyl of etiolated seedlings</tissue>
    </source>
</reference>
<dbReference type="PROSITE" id="PS50222">
    <property type="entry name" value="EF_HAND_2"/>
    <property type="match status" value="1"/>
</dbReference>
<gene>
    <name evidence="3" type="ORF">D0Y65_034681</name>
</gene>